<organism evidence="1 2">
    <name type="scientific">Xylaria curta</name>
    <dbReference type="NCBI Taxonomy" id="42375"/>
    <lineage>
        <taxon>Eukaryota</taxon>
        <taxon>Fungi</taxon>
        <taxon>Dikarya</taxon>
        <taxon>Ascomycota</taxon>
        <taxon>Pezizomycotina</taxon>
        <taxon>Sordariomycetes</taxon>
        <taxon>Xylariomycetidae</taxon>
        <taxon>Xylariales</taxon>
        <taxon>Xylariaceae</taxon>
        <taxon>Xylaria</taxon>
    </lineage>
</organism>
<dbReference type="Proteomes" id="UP001143856">
    <property type="component" value="Unassembled WGS sequence"/>
</dbReference>
<gene>
    <name evidence="1" type="ORF">NUW58_g2214</name>
</gene>
<sequence length="169" mass="18961">MSDEVWQEQRKRVEAAICASLERYRDVDGVKEAAERFRLEWVQEKASESDVELVARRYGAGLEQGAFPEGFDHSSLCLNFTSQSLNSLEQYRALGGGQGPFIQVVAPISTDEEYEENERQLAEEQGEMYPTHFNVALGSLLYDLFPIVGRQALCLGELGGHLRVNEEAS</sequence>
<dbReference type="EMBL" id="JAPDGR010000277">
    <property type="protein sequence ID" value="KAJ2992306.1"/>
    <property type="molecule type" value="Genomic_DNA"/>
</dbReference>
<name>A0ACC1PJH5_9PEZI</name>
<reference evidence="1" key="1">
    <citation type="submission" date="2022-10" db="EMBL/GenBank/DDBJ databases">
        <title>Genome Sequence of Xylaria curta.</title>
        <authorList>
            <person name="Buettner E."/>
        </authorList>
    </citation>
    <scope>NUCLEOTIDE SEQUENCE</scope>
    <source>
        <strain evidence="1">Babe10</strain>
    </source>
</reference>
<evidence type="ECO:0000313" key="1">
    <source>
        <dbReference type="EMBL" id="KAJ2992306.1"/>
    </source>
</evidence>
<proteinExistence type="predicted"/>
<evidence type="ECO:0000313" key="2">
    <source>
        <dbReference type="Proteomes" id="UP001143856"/>
    </source>
</evidence>
<protein>
    <submittedName>
        <fullName evidence="1">Uncharacterized protein</fullName>
    </submittedName>
</protein>
<keyword evidence="2" id="KW-1185">Reference proteome</keyword>
<accession>A0ACC1PJH5</accession>
<comment type="caution">
    <text evidence="1">The sequence shown here is derived from an EMBL/GenBank/DDBJ whole genome shotgun (WGS) entry which is preliminary data.</text>
</comment>